<dbReference type="EMBL" id="JAAGNN010000001">
    <property type="protein sequence ID" value="KAF4093461.1"/>
    <property type="molecule type" value="Genomic_DNA"/>
</dbReference>
<evidence type="ECO:0000313" key="8">
    <source>
        <dbReference type="Proteomes" id="UP000593565"/>
    </source>
</evidence>
<evidence type="ECO:0000256" key="4">
    <source>
        <dbReference type="ARBA" id="ARBA00022801"/>
    </source>
</evidence>
<evidence type="ECO:0000256" key="5">
    <source>
        <dbReference type="SAM" id="MobiDB-lite"/>
    </source>
</evidence>
<dbReference type="GO" id="GO:0005737">
    <property type="term" value="C:cytoplasm"/>
    <property type="evidence" value="ECO:0007669"/>
    <property type="project" value="TreeGrafter"/>
</dbReference>
<evidence type="ECO:0000256" key="2">
    <source>
        <dbReference type="ARBA" id="ARBA00006576"/>
    </source>
</evidence>
<evidence type="ECO:0000259" key="6">
    <source>
        <dbReference type="PROSITE" id="PS51747"/>
    </source>
</evidence>
<evidence type="ECO:0000256" key="1">
    <source>
        <dbReference type="ARBA" id="ARBA00001947"/>
    </source>
</evidence>
<comment type="similarity">
    <text evidence="2">Belongs to the cytidine and deoxycytidylate deaminase family.</text>
</comment>
<dbReference type="GO" id="GO:0003723">
    <property type="term" value="F:RNA binding"/>
    <property type="evidence" value="ECO:0007669"/>
    <property type="project" value="TreeGrafter"/>
</dbReference>
<dbReference type="PANTHER" id="PTHR13857">
    <property type="entry name" value="MRNA EDITING ENZYME"/>
    <property type="match status" value="1"/>
</dbReference>
<sequence>MADQASSSSVRLRKDRAMERKKEMEEKREDKGTKEDAVKGVVNGDAAVMNNGATESETPEVMELPPFQIITGDRIDPFFFKFQYKNVEYSSGRNKTFLCYLVNEVRGPGDEAILRGYVEDEHVGGDHAEDAFFRLVLPHYDVSAHYTVTWYVSSSPCPSCASKLAEILRERQTLRLTIFSARLFEWEESEVRAGLKALAGAGCKLRVMKPLDFSYTWDTFVEHDGQRFEPWEDCQENYEYYQDKLADILQ</sequence>
<dbReference type="Pfam" id="PF18772">
    <property type="entry name" value="APOBEC2"/>
    <property type="match status" value="1"/>
</dbReference>
<dbReference type="GO" id="GO:0005634">
    <property type="term" value="C:nucleus"/>
    <property type="evidence" value="ECO:0007669"/>
    <property type="project" value="TreeGrafter"/>
</dbReference>
<gene>
    <name evidence="7" type="ORF">AMELA_G00002400</name>
</gene>
<keyword evidence="4" id="KW-0378">Hydrolase</keyword>
<evidence type="ECO:0000313" key="7">
    <source>
        <dbReference type="EMBL" id="KAF4093461.1"/>
    </source>
</evidence>
<dbReference type="Gene3D" id="3.40.140.10">
    <property type="entry name" value="Cytidine Deaminase, domain 2"/>
    <property type="match status" value="1"/>
</dbReference>
<dbReference type="InterPro" id="IPR002125">
    <property type="entry name" value="CMP_dCMP_dom"/>
</dbReference>
<comment type="caution">
    <text evidence="7">The sequence shown here is derived from an EMBL/GenBank/DDBJ whole genome shotgun (WGS) entry which is preliminary data.</text>
</comment>
<dbReference type="GO" id="GO:0046872">
    <property type="term" value="F:metal ion binding"/>
    <property type="evidence" value="ECO:0007669"/>
    <property type="project" value="UniProtKB-KW"/>
</dbReference>
<feature type="region of interest" description="Disordered" evidence="5">
    <location>
        <begin position="1"/>
        <end position="38"/>
    </location>
</feature>
<accession>A0A7J6BH73</accession>
<protein>
    <recommendedName>
        <fullName evidence="6">CMP/dCMP-type deaminase domain-containing protein</fullName>
    </recommendedName>
</protein>
<dbReference type="SUPFAM" id="SSF53927">
    <property type="entry name" value="Cytidine deaminase-like"/>
    <property type="match status" value="1"/>
</dbReference>
<keyword evidence="3" id="KW-0479">Metal-binding</keyword>
<feature type="compositionally biased region" description="Basic and acidic residues" evidence="5">
    <location>
        <begin position="15"/>
        <end position="38"/>
    </location>
</feature>
<dbReference type="GO" id="GO:0004126">
    <property type="term" value="F:cytidine deaminase activity"/>
    <property type="evidence" value="ECO:0007669"/>
    <property type="project" value="TreeGrafter"/>
</dbReference>
<proteinExistence type="inferred from homology"/>
<feature type="domain" description="CMP/dCMP-type deaminase" evidence="6">
    <location>
        <begin position="92"/>
        <end position="197"/>
    </location>
</feature>
<dbReference type="InterPro" id="IPR016193">
    <property type="entry name" value="Cytidine_deaminase-like"/>
</dbReference>
<dbReference type="PROSITE" id="PS51747">
    <property type="entry name" value="CYT_DCMP_DEAMINASES_2"/>
    <property type="match status" value="1"/>
</dbReference>
<dbReference type="PANTHER" id="PTHR13857:SF47">
    <property type="entry name" value="APOLIPOPROTEIN B MRNA EDITING ENZYME, CATALYTIC POLYPEPTIDE-LIKE 2A"/>
    <property type="match status" value="1"/>
</dbReference>
<dbReference type="InterPro" id="IPR050610">
    <property type="entry name" value="APOBEC_Cyt_Deaminase"/>
</dbReference>
<organism evidence="7 8">
    <name type="scientific">Ameiurus melas</name>
    <name type="common">Black bullhead</name>
    <name type="synonym">Silurus melas</name>
    <dbReference type="NCBI Taxonomy" id="219545"/>
    <lineage>
        <taxon>Eukaryota</taxon>
        <taxon>Metazoa</taxon>
        <taxon>Chordata</taxon>
        <taxon>Craniata</taxon>
        <taxon>Vertebrata</taxon>
        <taxon>Euteleostomi</taxon>
        <taxon>Actinopterygii</taxon>
        <taxon>Neopterygii</taxon>
        <taxon>Teleostei</taxon>
        <taxon>Ostariophysi</taxon>
        <taxon>Siluriformes</taxon>
        <taxon>Ictaluridae</taxon>
        <taxon>Ameiurus</taxon>
    </lineage>
</organism>
<dbReference type="Proteomes" id="UP000593565">
    <property type="component" value="Unassembled WGS sequence"/>
</dbReference>
<dbReference type="AlphaFoldDB" id="A0A7J6BH73"/>
<comment type="cofactor">
    <cofactor evidence="1">
        <name>Zn(2+)</name>
        <dbReference type="ChEBI" id="CHEBI:29105"/>
    </cofactor>
</comment>
<dbReference type="OrthoDB" id="8841220at2759"/>
<name>A0A7J6BH73_AMEME</name>
<keyword evidence="8" id="KW-1185">Reference proteome</keyword>
<feature type="compositionally biased region" description="Polar residues" evidence="5">
    <location>
        <begin position="1"/>
        <end position="10"/>
    </location>
</feature>
<dbReference type="GO" id="GO:0016554">
    <property type="term" value="P:cytidine to uridine editing"/>
    <property type="evidence" value="ECO:0007669"/>
    <property type="project" value="TreeGrafter"/>
</dbReference>
<evidence type="ECO:0000256" key="3">
    <source>
        <dbReference type="ARBA" id="ARBA00022723"/>
    </source>
</evidence>
<reference evidence="7 8" key="1">
    <citation type="submission" date="2020-02" db="EMBL/GenBank/DDBJ databases">
        <title>A chromosome-scale genome assembly of the black bullhead catfish (Ameiurus melas).</title>
        <authorList>
            <person name="Wen M."/>
            <person name="Zham M."/>
            <person name="Cabau C."/>
            <person name="Klopp C."/>
            <person name="Donnadieu C."/>
            <person name="Roques C."/>
            <person name="Bouchez O."/>
            <person name="Lampietro C."/>
            <person name="Jouanno E."/>
            <person name="Herpin A."/>
            <person name="Louis A."/>
            <person name="Berthelot C."/>
            <person name="Parey E."/>
            <person name="Roest-Crollius H."/>
            <person name="Braasch I."/>
            <person name="Postlethwait J."/>
            <person name="Robinson-Rechavi M."/>
            <person name="Echchiki A."/>
            <person name="Begum T."/>
            <person name="Montfort J."/>
            <person name="Schartl M."/>
            <person name="Bobe J."/>
            <person name="Guiguen Y."/>
        </authorList>
    </citation>
    <scope>NUCLEOTIDE SEQUENCE [LARGE SCALE GENOMIC DNA]</scope>
    <source>
        <strain evidence="7">M_S1</strain>
        <tissue evidence="7">Blood</tissue>
    </source>
</reference>